<protein>
    <submittedName>
        <fullName evidence="1">Uncharacterized protein</fullName>
    </submittedName>
</protein>
<proteinExistence type="predicted"/>
<sequence>HASSPSKYHILNTPERPHLICLTPSPKQDCFNEYLLPLSESVLNENHSTICLDKYDLSINLPDKLGYNPTYTEILTGQTRDQRYMNEQARRYLSCSALNYS</sequence>
<comment type="caution">
    <text evidence="1">The sequence shown here is derived from an EMBL/GenBank/DDBJ whole genome shotgun (WGS) entry which is preliminary data.</text>
</comment>
<dbReference type="AlphaFoldDB" id="A0A8S3HR06"/>
<dbReference type="Proteomes" id="UP000681720">
    <property type="component" value="Unassembled WGS sequence"/>
</dbReference>
<organism evidence="1 2">
    <name type="scientific">Rotaria magnacalcarata</name>
    <dbReference type="NCBI Taxonomy" id="392030"/>
    <lineage>
        <taxon>Eukaryota</taxon>
        <taxon>Metazoa</taxon>
        <taxon>Spiralia</taxon>
        <taxon>Gnathifera</taxon>
        <taxon>Rotifera</taxon>
        <taxon>Eurotatoria</taxon>
        <taxon>Bdelloidea</taxon>
        <taxon>Philodinida</taxon>
        <taxon>Philodinidae</taxon>
        <taxon>Rotaria</taxon>
    </lineage>
</organism>
<evidence type="ECO:0000313" key="2">
    <source>
        <dbReference type="Proteomes" id="UP000681720"/>
    </source>
</evidence>
<name>A0A8S3HR06_9BILA</name>
<gene>
    <name evidence="1" type="ORF">GIL414_LOCUS71152</name>
</gene>
<dbReference type="EMBL" id="CAJOBJ010333692">
    <property type="protein sequence ID" value="CAF5186139.1"/>
    <property type="molecule type" value="Genomic_DNA"/>
</dbReference>
<feature type="non-terminal residue" evidence="1">
    <location>
        <position position="1"/>
    </location>
</feature>
<evidence type="ECO:0000313" key="1">
    <source>
        <dbReference type="EMBL" id="CAF5186139.1"/>
    </source>
</evidence>
<accession>A0A8S3HR06</accession>
<reference evidence="1" key="1">
    <citation type="submission" date="2021-02" db="EMBL/GenBank/DDBJ databases">
        <authorList>
            <person name="Nowell W R."/>
        </authorList>
    </citation>
    <scope>NUCLEOTIDE SEQUENCE</scope>
</reference>